<protein>
    <submittedName>
        <fullName evidence="5">Site-specific DNA-methyltransferase</fullName>
    </submittedName>
</protein>
<keyword evidence="2 5" id="KW-0489">Methyltransferase</keyword>
<dbReference type="RefSeq" id="WP_120370176.1">
    <property type="nucleotide sequence ID" value="NZ_RAXU01000009.1"/>
</dbReference>
<dbReference type="Pfam" id="PF01555">
    <property type="entry name" value="N6_N4_Mtase"/>
    <property type="match status" value="1"/>
</dbReference>
<evidence type="ECO:0000256" key="2">
    <source>
        <dbReference type="ARBA" id="ARBA00022603"/>
    </source>
</evidence>
<evidence type="ECO:0000313" key="5">
    <source>
        <dbReference type="EMBL" id="RKG33663.1"/>
    </source>
</evidence>
<evidence type="ECO:0000259" key="4">
    <source>
        <dbReference type="Pfam" id="PF01555"/>
    </source>
</evidence>
<dbReference type="EMBL" id="RAXU01000009">
    <property type="protein sequence ID" value="RKG33663.1"/>
    <property type="molecule type" value="Genomic_DNA"/>
</dbReference>
<evidence type="ECO:0000256" key="1">
    <source>
        <dbReference type="ARBA" id="ARBA00006594"/>
    </source>
</evidence>
<feature type="domain" description="DNA methylase N-4/N-6" evidence="4">
    <location>
        <begin position="163"/>
        <end position="534"/>
    </location>
</feature>
<dbReference type="InterPro" id="IPR029063">
    <property type="entry name" value="SAM-dependent_MTases_sf"/>
</dbReference>
<dbReference type="InterPro" id="IPR002941">
    <property type="entry name" value="DNA_methylase_N4/N6"/>
</dbReference>
<evidence type="ECO:0000313" key="6">
    <source>
        <dbReference type="Proteomes" id="UP000269001"/>
    </source>
</evidence>
<comment type="similarity">
    <text evidence="1">Belongs to the N(4)/N(6)-methyltransferase family.</text>
</comment>
<keyword evidence="6" id="KW-1185">Reference proteome</keyword>
<comment type="caution">
    <text evidence="5">The sequence shown here is derived from an EMBL/GenBank/DDBJ whole genome shotgun (WGS) entry which is preliminary data.</text>
</comment>
<dbReference type="Proteomes" id="UP000269001">
    <property type="component" value="Unassembled WGS sequence"/>
</dbReference>
<dbReference type="PROSITE" id="PS00092">
    <property type="entry name" value="N6_MTASE"/>
    <property type="match status" value="1"/>
</dbReference>
<dbReference type="GO" id="GO:0008170">
    <property type="term" value="F:N-methyltransferase activity"/>
    <property type="evidence" value="ECO:0007669"/>
    <property type="project" value="InterPro"/>
</dbReference>
<dbReference type="AlphaFoldDB" id="A0A3A8EYY4"/>
<dbReference type="Gene3D" id="3.40.50.150">
    <property type="entry name" value="Vaccinia Virus protein VP39"/>
    <property type="match status" value="2"/>
</dbReference>
<name>A0A3A8EYY4_9GAMM</name>
<dbReference type="SUPFAM" id="SSF53335">
    <property type="entry name" value="S-adenosyl-L-methionine-dependent methyltransferases"/>
    <property type="match status" value="1"/>
</dbReference>
<accession>A0A3A8EYY4</accession>
<dbReference type="GO" id="GO:0032259">
    <property type="term" value="P:methylation"/>
    <property type="evidence" value="ECO:0007669"/>
    <property type="project" value="UniProtKB-KW"/>
</dbReference>
<evidence type="ECO:0000256" key="3">
    <source>
        <dbReference type="ARBA" id="ARBA00022679"/>
    </source>
</evidence>
<sequence>MSRLTDLIAQLKAKDTQLGLDLEKEIKVLSSRLPFGLNFERHSPELVQLPEKRIRKNDKVQILSRRGIPKEVNSQIWLVKNIINKNGTKTALLESIGLDEVKQHECSIDDLICIIQFRDKVYPGLISTGKIENGGDKPFHTVINGENYHVLKALTFTHRGKLDAIYIDPPYNSGAKDWKYNNDYVVKDDIYRHSKWLAMIERRLLIAKELLKPKNSVLIVTIDEKEYLRLGMLLEQLFPYANIQMISAAINPKGSSRNGFRRSDEYIFIVMFDDCTPERLPLSEEWAIYYDNAETLDDNESKTPKSKNVKITPEWTSMMRRGTSSLRKDVPNGFYPIYVDPNHNPPKIVCRGDPLKDGEHDAPFKEGLIAVLPKRTNGSEGRWQVVTPEEFDTRLKQGCLRVGRTTDYGYVINYLPEGAYADVLSDKFKIDGYAADGSIIAYKVETHDLEDNIINDDRIAPTQWHVKSHNASENGTTLLNALLGRLRSFDYAKSLYAVEDVLRFFVKSKPNAKILDFFAGSGTTAHAVMRLNKQDGGNRQCISVTNNEVSAAEQKLFREQGLRPGDSDWEKWGICEYITKPRIKAAITGLTPDGNPIQGDYKFNDEFPMSEGLKENAEFFTLSYESVLAVSHNIAFKQIAPLLWMRAGSRGRRIDEIPSTGWDIAETYGLLVNIDLSEDFSQEIKKYPDIQIAYIVTDDERVFQSIAKKLPKEIETVRLYESYLNNFSFANGDN</sequence>
<dbReference type="InterPro" id="IPR002052">
    <property type="entry name" value="DNA_methylase_N6_adenine_CS"/>
</dbReference>
<keyword evidence="3 5" id="KW-0808">Transferase</keyword>
<gene>
    <name evidence="5" type="ORF">D7V21_08630</name>
</gene>
<proteinExistence type="inferred from homology"/>
<reference evidence="5 6" key="1">
    <citation type="submission" date="2018-09" db="EMBL/GenBank/DDBJ databases">
        <title>The draft genome of Acinetobacter spp. strains.</title>
        <authorList>
            <person name="Qin J."/>
            <person name="Feng Y."/>
            <person name="Zong Z."/>
        </authorList>
    </citation>
    <scope>NUCLEOTIDE SEQUENCE [LARGE SCALE GENOMIC DNA]</scope>
    <source>
        <strain evidence="5 6">WCHAc060096</strain>
    </source>
</reference>
<organism evidence="5 6">
    <name type="scientific">Acinetobacter guerrae</name>
    <dbReference type="NCBI Taxonomy" id="1843371"/>
    <lineage>
        <taxon>Bacteria</taxon>
        <taxon>Pseudomonadati</taxon>
        <taxon>Pseudomonadota</taxon>
        <taxon>Gammaproteobacteria</taxon>
        <taxon>Moraxellales</taxon>
        <taxon>Moraxellaceae</taxon>
        <taxon>Acinetobacter</taxon>
    </lineage>
</organism>
<dbReference type="GO" id="GO:0003677">
    <property type="term" value="F:DNA binding"/>
    <property type="evidence" value="ECO:0007669"/>
    <property type="project" value="InterPro"/>
</dbReference>